<dbReference type="EnsemblMetazoa" id="XM_022792268">
    <property type="protein sequence ID" value="XP_022648003"/>
    <property type="gene ID" value="LOC111244819"/>
</dbReference>
<feature type="domain" description="RING-type" evidence="5">
    <location>
        <begin position="478"/>
        <end position="513"/>
    </location>
</feature>
<dbReference type="PROSITE" id="PS50089">
    <property type="entry name" value="ZF_RING_2"/>
    <property type="match status" value="1"/>
</dbReference>
<dbReference type="Proteomes" id="UP000594260">
    <property type="component" value="Unplaced"/>
</dbReference>
<dbReference type="PROSITE" id="PS50188">
    <property type="entry name" value="B302_SPRY"/>
    <property type="match status" value="1"/>
</dbReference>
<dbReference type="InterPro" id="IPR045129">
    <property type="entry name" value="RNF123/RKP/RSPRY1"/>
</dbReference>
<proteinExistence type="predicted"/>
<evidence type="ECO:0000256" key="1">
    <source>
        <dbReference type="ARBA" id="ARBA00022723"/>
    </source>
</evidence>
<dbReference type="GO" id="GO:0008270">
    <property type="term" value="F:zinc ion binding"/>
    <property type="evidence" value="ECO:0007669"/>
    <property type="project" value="UniProtKB-KW"/>
</dbReference>
<protein>
    <recommendedName>
        <fullName evidence="9">RING finger and SPRY domain-containing protein 1</fullName>
    </recommendedName>
</protein>
<dbReference type="InterPro" id="IPR035774">
    <property type="entry name" value="SPRY_RSPRY1"/>
</dbReference>
<dbReference type="PANTHER" id="PTHR13363">
    <property type="entry name" value="RING FINGER AND SRY DOMAIN-CONTAINING"/>
    <property type="match status" value="1"/>
</dbReference>
<evidence type="ECO:0000256" key="4">
    <source>
        <dbReference type="PROSITE-ProRule" id="PRU00175"/>
    </source>
</evidence>
<dbReference type="Pfam" id="PF00622">
    <property type="entry name" value="SPRY"/>
    <property type="match status" value="1"/>
</dbReference>
<dbReference type="PANTHER" id="PTHR13363:SF6">
    <property type="entry name" value="RING FINGER AND SPRY DOMAIN-CONTAINING PROTEIN 1"/>
    <property type="match status" value="1"/>
</dbReference>
<dbReference type="RefSeq" id="XP_022648003.1">
    <property type="nucleotide sequence ID" value="XM_022792268.1"/>
</dbReference>
<keyword evidence="8" id="KW-1185">Reference proteome</keyword>
<keyword evidence="1" id="KW-0479">Metal-binding</keyword>
<accession>A0A7M7J900</accession>
<reference evidence="7" key="1">
    <citation type="submission" date="2021-01" db="UniProtKB">
        <authorList>
            <consortium name="EnsemblMetazoa"/>
        </authorList>
    </citation>
    <scope>IDENTIFICATION</scope>
</reference>
<sequence>MGSDCCKPSKEDTVDQQSCHHTTDSAYQRQLGESVLVEKLVRDALSVIRTLVDHDQEPPLFLAQLATIADRDWVLVVRSLCRAIPLEDALGPAVISLVLDDCPLPSKEALMGLVYLLTTVPSNEPAYERNLCVALACVADKLAGPSAVTLLNKTTLTFLTDRLDYRKSPTTQVILFALIALEKFAQTSENKVTIERFMAERGLECNNYERHSSGERENHPLEVLEGWSDEADLVRRQVGFCAQWALDNVFVLPGREYSYLKVDMRGINAMLNGNDVSEYLKISPNGLEARGDASSFESVRSTFEISSGCWYYEVQLVTAGIMQIGWATRDSKFFNHEGFGIGDDQYSIAYDGCRQLVWHNAQSIAIGHNAWKPNDILGCLLDIDRQECVFSLNGSPLTASVCAAIFNSTKQSGFFAAASFMTYQQCRFNFGLTDFVYPPRDKDFKNFNDYGELSPELAMIIPRHVKLKRGSIGGTNVCSLCVDLEATITLEPCGHSGFCEKCAYMLENCPLCRADIAERKAILPAALSAAATTSAPITAVSSLVPAN</sequence>
<dbReference type="InterPro" id="IPR013320">
    <property type="entry name" value="ConA-like_dom_sf"/>
</dbReference>
<dbReference type="KEGG" id="vde:111244819"/>
<dbReference type="GO" id="GO:0051603">
    <property type="term" value="P:proteolysis involved in protein catabolic process"/>
    <property type="evidence" value="ECO:0007669"/>
    <property type="project" value="TreeGrafter"/>
</dbReference>
<dbReference type="SUPFAM" id="SSF57850">
    <property type="entry name" value="RING/U-box"/>
    <property type="match status" value="1"/>
</dbReference>
<evidence type="ECO:0000259" key="6">
    <source>
        <dbReference type="PROSITE" id="PS50188"/>
    </source>
</evidence>
<dbReference type="GeneID" id="111244819"/>
<evidence type="ECO:0000256" key="2">
    <source>
        <dbReference type="ARBA" id="ARBA00022771"/>
    </source>
</evidence>
<dbReference type="GO" id="GO:0005737">
    <property type="term" value="C:cytoplasm"/>
    <property type="evidence" value="ECO:0007669"/>
    <property type="project" value="TreeGrafter"/>
</dbReference>
<keyword evidence="3" id="KW-0862">Zinc</keyword>
<dbReference type="CDD" id="cd12883">
    <property type="entry name" value="SPRY_RING"/>
    <property type="match status" value="1"/>
</dbReference>
<evidence type="ECO:0000313" key="8">
    <source>
        <dbReference type="Proteomes" id="UP000594260"/>
    </source>
</evidence>
<organism evidence="7 8">
    <name type="scientific">Varroa destructor</name>
    <name type="common">Honeybee mite</name>
    <dbReference type="NCBI Taxonomy" id="109461"/>
    <lineage>
        <taxon>Eukaryota</taxon>
        <taxon>Metazoa</taxon>
        <taxon>Ecdysozoa</taxon>
        <taxon>Arthropoda</taxon>
        <taxon>Chelicerata</taxon>
        <taxon>Arachnida</taxon>
        <taxon>Acari</taxon>
        <taxon>Parasitiformes</taxon>
        <taxon>Mesostigmata</taxon>
        <taxon>Gamasina</taxon>
        <taxon>Dermanyssoidea</taxon>
        <taxon>Varroidae</taxon>
        <taxon>Varroa</taxon>
    </lineage>
</organism>
<evidence type="ECO:0000259" key="5">
    <source>
        <dbReference type="PROSITE" id="PS50089"/>
    </source>
</evidence>
<dbReference type="InParanoid" id="A0A7M7J900"/>
<dbReference type="Gene3D" id="3.30.40.10">
    <property type="entry name" value="Zinc/RING finger domain, C3HC4 (zinc finger)"/>
    <property type="match status" value="1"/>
</dbReference>
<dbReference type="InterPro" id="IPR003877">
    <property type="entry name" value="SPRY_dom"/>
</dbReference>
<evidence type="ECO:0000313" key="7">
    <source>
        <dbReference type="EnsemblMetazoa" id="XP_022648003"/>
    </source>
</evidence>
<dbReference type="InterPro" id="IPR043136">
    <property type="entry name" value="B30.2/SPRY_sf"/>
</dbReference>
<evidence type="ECO:0000256" key="3">
    <source>
        <dbReference type="ARBA" id="ARBA00022833"/>
    </source>
</evidence>
<dbReference type="InterPro" id="IPR001870">
    <property type="entry name" value="B30.2/SPRY"/>
</dbReference>
<dbReference type="SMART" id="SM00449">
    <property type="entry name" value="SPRY"/>
    <property type="match status" value="1"/>
</dbReference>
<dbReference type="OMA" id="IAFDGCR"/>
<dbReference type="AlphaFoldDB" id="A0A7M7J900"/>
<keyword evidence="2 4" id="KW-0863">Zinc-finger</keyword>
<dbReference type="GO" id="GO:0004842">
    <property type="term" value="F:ubiquitin-protein transferase activity"/>
    <property type="evidence" value="ECO:0007669"/>
    <property type="project" value="InterPro"/>
</dbReference>
<evidence type="ECO:0008006" key="9">
    <source>
        <dbReference type="Google" id="ProtNLM"/>
    </source>
</evidence>
<name>A0A7M7J900_VARDE</name>
<dbReference type="InterPro" id="IPR001841">
    <property type="entry name" value="Znf_RING"/>
</dbReference>
<dbReference type="OrthoDB" id="10017393at2759"/>
<dbReference type="SMART" id="SM00184">
    <property type="entry name" value="RING"/>
    <property type="match status" value="1"/>
</dbReference>
<dbReference type="SUPFAM" id="SSF49899">
    <property type="entry name" value="Concanavalin A-like lectins/glucanases"/>
    <property type="match status" value="1"/>
</dbReference>
<dbReference type="Pfam" id="PF13920">
    <property type="entry name" value="zf-C3HC4_3"/>
    <property type="match status" value="1"/>
</dbReference>
<dbReference type="Gene3D" id="2.60.120.920">
    <property type="match status" value="1"/>
</dbReference>
<feature type="domain" description="B30.2/SPRY" evidence="6">
    <location>
        <begin position="249"/>
        <end position="435"/>
    </location>
</feature>
<dbReference type="InterPro" id="IPR013083">
    <property type="entry name" value="Znf_RING/FYVE/PHD"/>
</dbReference>